<proteinExistence type="predicted"/>
<dbReference type="Pfam" id="PF26331">
    <property type="entry name" value="DUF8086"/>
    <property type="match status" value="1"/>
</dbReference>
<feature type="chain" id="PRO_5002605084" description="Lipoprotein" evidence="1">
    <location>
        <begin position="26"/>
        <end position="438"/>
    </location>
</feature>
<evidence type="ECO:0008006" key="4">
    <source>
        <dbReference type="Google" id="ProtNLM"/>
    </source>
</evidence>
<dbReference type="EMBL" id="CP000805">
    <property type="protein sequence ID" value="ACD70881.1"/>
    <property type="molecule type" value="Genomic_DNA"/>
</dbReference>
<feature type="signal peptide" evidence="1">
    <location>
        <begin position="1"/>
        <end position="25"/>
    </location>
</feature>
<dbReference type="AlphaFoldDB" id="A0A0H3BKM0"/>
<dbReference type="GeneID" id="93876226"/>
<keyword evidence="1" id="KW-0732">Signal</keyword>
<evidence type="ECO:0000313" key="2">
    <source>
        <dbReference type="EMBL" id="ACD70881.1"/>
    </source>
</evidence>
<gene>
    <name evidence="2" type="ordered locus">TPASS_0456</name>
</gene>
<dbReference type="PATRIC" id="fig|455434.6.peg.458"/>
<dbReference type="InterPro" id="IPR058399">
    <property type="entry name" value="DUF8086"/>
</dbReference>
<sequence>MNTRLALVLCAVGSGVLSFSCARTAEPTPAASTHVPVTTAGALSVTPPSSTDRWYQFSRTDGRVHLRACPAPSQPSAPEHFVPWTEAVRLSAVDAQQELLLINRAGVLPATQLARMQTAPVPRKAPSTPAAETTSLTLTPPALLATQSAEGFYSEPIPNSSPHPCQGTGAVFVRLYTDPLFTTSPQDSAAPFLVRYDVRTARWTSVAYTRALGLPRNAQCTALTHTRGTWYASFKSSEAERVSFAYFSFPSLSSLENLGPTQRREHPIGGKVQVPRPISAAAFRAACTPQRLHLPTASTSSDHHSDLHELLVHRLLARVPLSPLYLSARSPCWASDRSFLKTAHRTADERAHHANALIFHPPRARLSAALLTDSGHLYFVREDGSEGHARLSALPPQFVYTSFTLSGPSLIAGWEEQDFFQVGSTGLLCTEVESLTGT</sequence>
<dbReference type="PROSITE" id="PS51257">
    <property type="entry name" value="PROKAR_LIPOPROTEIN"/>
    <property type="match status" value="1"/>
</dbReference>
<evidence type="ECO:0000313" key="3">
    <source>
        <dbReference type="Proteomes" id="UP000001202"/>
    </source>
</evidence>
<evidence type="ECO:0000256" key="1">
    <source>
        <dbReference type="SAM" id="SignalP"/>
    </source>
</evidence>
<protein>
    <recommendedName>
        <fullName evidence="4">Lipoprotein</fullName>
    </recommendedName>
</protein>
<name>A0A0H3BKM0_TREPS</name>
<dbReference type="RefSeq" id="WP_010881905.1">
    <property type="nucleotide sequence ID" value="NC_010741.1"/>
</dbReference>
<organism evidence="2 3">
    <name type="scientific">Treponema pallidum subsp. pallidum (strain SS14)</name>
    <dbReference type="NCBI Taxonomy" id="455434"/>
    <lineage>
        <taxon>Bacteria</taxon>
        <taxon>Pseudomonadati</taxon>
        <taxon>Spirochaetota</taxon>
        <taxon>Spirochaetia</taxon>
        <taxon>Spirochaetales</taxon>
        <taxon>Treponemataceae</taxon>
        <taxon>Treponema</taxon>
    </lineage>
</organism>
<reference evidence="2 3" key="1">
    <citation type="journal article" date="2008" name="BMC Microbiol.">
        <title>Complete genome sequence of Treponema pallidum ssp. pallidum strain SS14 determined with oligonucleotide arrays.</title>
        <authorList>
            <person name="Matejkova P."/>
            <person name="Strouhal M."/>
            <person name="Smajs D."/>
            <person name="Norris S.J."/>
            <person name="Palzkill T."/>
            <person name="Petrosino J.F."/>
            <person name="Sodergren E."/>
            <person name="Norton J.E."/>
            <person name="Singh J."/>
            <person name="Richmond T.A."/>
            <person name="Molla M.N."/>
            <person name="Albert T.J."/>
            <person name="Weinstock G.M."/>
        </authorList>
    </citation>
    <scope>NUCLEOTIDE SEQUENCE [LARGE SCALE GENOMIC DNA]</scope>
    <source>
        <strain evidence="2 3">SS14</strain>
    </source>
</reference>
<dbReference type="Proteomes" id="UP000001202">
    <property type="component" value="Chromosome"/>
</dbReference>
<dbReference type="KEGG" id="tpp:TPASS_0456"/>
<accession>A0A0H3BKM0</accession>